<dbReference type="InterPro" id="IPR017900">
    <property type="entry name" value="4Fe4S_Fe_S_CS"/>
</dbReference>
<organism evidence="5 6">
    <name type="scientific">Thermocoleostomius sinensis A174</name>
    <dbReference type="NCBI Taxonomy" id="2016057"/>
    <lineage>
        <taxon>Bacteria</taxon>
        <taxon>Bacillati</taxon>
        <taxon>Cyanobacteriota</taxon>
        <taxon>Cyanophyceae</taxon>
        <taxon>Oculatellales</taxon>
        <taxon>Oculatellaceae</taxon>
        <taxon>Thermocoleostomius</taxon>
    </lineage>
</organism>
<protein>
    <submittedName>
        <fullName evidence="5">4Fe-4S binding protein</fullName>
    </submittedName>
</protein>
<dbReference type="Pfam" id="PF00037">
    <property type="entry name" value="Fer4"/>
    <property type="match status" value="1"/>
</dbReference>
<dbReference type="PROSITE" id="PS51379">
    <property type="entry name" value="4FE4S_FER_2"/>
    <property type="match status" value="1"/>
</dbReference>
<dbReference type="InterPro" id="IPR017896">
    <property type="entry name" value="4Fe4S_Fe-S-bd"/>
</dbReference>
<dbReference type="Proteomes" id="UP001163152">
    <property type="component" value="Chromosome"/>
</dbReference>
<gene>
    <name evidence="5" type="ORF">OXH18_14625</name>
</gene>
<keyword evidence="6" id="KW-1185">Reference proteome</keyword>
<keyword evidence="2" id="KW-0408">Iron</keyword>
<evidence type="ECO:0000313" key="6">
    <source>
        <dbReference type="Proteomes" id="UP001163152"/>
    </source>
</evidence>
<evidence type="ECO:0000313" key="5">
    <source>
        <dbReference type="EMBL" id="WAL58417.1"/>
    </source>
</evidence>
<reference evidence="5" key="1">
    <citation type="submission" date="2022-12" db="EMBL/GenBank/DDBJ databases">
        <title>Polyphasic identification of a Novel Hot-Spring Cyanobacterium Ocullathermofonsia sinensis gen nov. sp. nov. and Genomic Insights on its Adaptations to the Thermal Habitat.</title>
        <authorList>
            <person name="Daroch M."/>
            <person name="Tang J."/>
            <person name="Jiang Y."/>
        </authorList>
    </citation>
    <scope>NUCLEOTIDE SEQUENCE</scope>
    <source>
        <strain evidence="5">PKUAC-SCTA174</strain>
    </source>
</reference>
<accession>A0A9E8Z8T4</accession>
<evidence type="ECO:0000259" key="4">
    <source>
        <dbReference type="PROSITE" id="PS51379"/>
    </source>
</evidence>
<dbReference type="GO" id="GO:0051536">
    <property type="term" value="F:iron-sulfur cluster binding"/>
    <property type="evidence" value="ECO:0007669"/>
    <property type="project" value="UniProtKB-KW"/>
</dbReference>
<feature type="domain" description="4Fe-4S ferredoxin-type" evidence="4">
    <location>
        <begin position="1"/>
        <end position="29"/>
    </location>
</feature>
<dbReference type="KEGG" id="tsin:OXH18_14625"/>
<keyword evidence="3" id="KW-0411">Iron-sulfur</keyword>
<evidence type="ECO:0000256" key="1">
    <source>
        <dbReference type="ARBA" id="ARBA00022723"/>
    </source>
</evidence>
<dbReference type="SUPFAM" id="SSF54862">
    <property type="entry name" value="4Fe-4S ferredoxins"/>
    <property type="match status" value="1"/>
</dbReference>
<dbReference type="EMBL" id="CP113797">
    <property type="protein sequence ID" value="WAL58417.1"/>
    <property type="molecule type" value="Genomic_DNA"/>
</dbReference>
<dbReference type="Gene3D" id="3.30.70.20">
    <property type="match status" value="1"/>
</dbReference>
<dbReference type="RefSeq" id="WP_268607832.1">
    <property type="nucleotide sequence ID" value="NZ_CP113797.1"/>
</dbReference>
<dbReference type="GO" id="GO:0046872">
    <property type="term" value="F:metal ion binding"/>
    <property type="evidence" value="ECO:0007669"/>
    <property type="project" value="UniProtKB-KW"/>
</dbReference>
<proteinExistence type="predicted"/>
<sequence length="127" mass="14538">MAYSITNQCIQCDRCLSACPTGAVQKLNQLYNIDPLICNHCVGYYTVAQCWSVCPTNMGCISGITLSRLVPINSEEYWQQWFATYTALIARLHRTKNSNYWSNWFDRYAQTLSRLLQTKHQAVGTKA</sequence>
<name>A0A9E8Z8T4_9CYAN</name>
<dbReference type="AlphaFoldDB" id="A0A9E8Z8T4"/>
<keyword evidence="1" id="KW-0479">Metal-binding</keyword>
<evidence type="ECO:0000256" key="2">
    <source>
        <dbReference type="ARBA" id="ARBA00023004"/>
    </source>
</evidence>
<evidence type="ECO:0000256" key="3">
    <source>
        <dbReference type="ARBA" id="ARBA00023014"/>
    </source>
</evidence>
<dbReference type="PROSITE" id="PS00198">
    <property type="entry name" value="4FE4S_FER_1"/>
    <property type="match status" value="1"/>
</dbReference>